<proteinExistence type="predicted"/>
<feature type="transmembrane region" description="Helical" evidence="1">
    <location>
        <begin position="280"/>
        <end position="303"/>
    </location>
</feature>
<organism evidence="2 3">
    <name type="scientific">Holothuria leucospilota</name>
    <name type="common">Black long sea cucumber</name>
    <name type="synonym">Mertensiothuria leucospilota</name>
    <dbReference type="NCBI Taxonomy" id="206669"/>
    <lineage>
        <taxon>Eukaryota</taxon>
        <taxon>Metazoa</taxon>
        <taxon>Echinodermata</taxon>
        <taxon>Eleutherozoa</taxon>
        <taxon>Echinozoa</taxon>
        <taxon>Holothuroidea</taxon>
        <taxon>Aspidochirotacea</taxon>
        <taxon>Aspidochirotida</taxon>
        <taxon>Holothuriidae</taxon>
        <taxon>Holothuria</taxon>
    </lineage>
</organism>
<dbReference type="Gene3D" id="1.20.1250.20">
    <property type="entry name" value="MFS general substrate transporter like domains"/>
    <property type="match status" value="1"/>
</dbReference>
<keyword evidence="1" id="KW-0812">Transmembrane</keyword>
<reference evidence="2" key="1">
    <citation type="submission" date="2021-10" db="EMBL/GenBank/DDBJ databases">
        <title>Tropical sea cucumber genome reveals ecological adaptation and Cuvierian tubules defense mechanism.</title>
        <authorList>
            <person name="Chen T."/>
        </authorList>
    </citation>
    <scope>NUCLEOTIDE SEQUENCE</scope>
    <source>
        <strain evidence="2">Nanhai2018</strain>
        <tissue evidence="2">Muscle</tissue>
    </source>
</reference>
<dbReference type="InterPro" id="IPR050327">
    <property type="entry name" value="Proton-linked_MCT"/>
</dbReference>
<feature type="transmembrane region" description="Helical" evidence="1">
    <location>
        <begin position="155"/>
        <end position="178"/>
    </location>
</feature>
<feature type="transmembrane region" description="Helical" evidence="1">
    <location>
        <begin position="309"/>
        <end position="330"/>
    </location>
</feature>
<name>A0A9Q1HHF8_HOLLE</name>
<evidence type="ECO:0000313" key="3">
    <source>
        <dbReference type="Proteomes" id="UP001152320"/>
    </source>
</evidence>
<dbReference type="InterPro" id="IPR036259">
    <property type="entry name" value="MFS_trans_sf"/>
</dbReference>
<protein>
    <submittedName>
        <fullName evidence="2">Uncharacterized protein</fullName>
    </submittedName>
</protein>
<keyword evidence="3" id="KW-1185">Reference proteome</keyword>
<dbReference type="SUPFAM" id="SSF103473">
    <property type="entry name" value="MFS general substrate transporter"/>
    <property type="match status" value="1"/>
</dbReference>
<feature type="transmembrane region" description="Helical" evidence="1">
    <location>
        <begin position="220"/>
        <end position="240"/>
    </location>
</feature>
<dbReference type="GO" id="GO:0008028">
    <property type="term" value="F:monocarboxylic acid transmembrane transporter activity"/>
    <property type="evidence" value="ECO:0007669"/>
    <property type="project" value="TreeGrafter"/>
</dbReference>
<evidence type="ECO:0000256" key="1">
    <source>
        <dbReference type="SAM" id="Phobius"/>
    </source>
</evidence>
<sequence length="343" mass="37638">MSGYGGVLLFCGITYGIATNMPMHASMCVLFQHFTSSNRMRASSLSFLGQSVVSIFLGLSYQKLTPLIGWRNTLRITSIYVLALGLPSSFFVKLKSMDAGDSKVGSGKQNVQIPTDQVVSTIGDKYQTNEKITNEEAATGQFVHGWLHFIKDYKVWCVAVAFYFPAMTWSVFWVNIVNFFESVGLHGDEILINMTVSIVAEIVGKTTLVLFIHRLPVQEVNLLIFLNISSSAVAAAFAFWPSKTVLLISSVFVGAGRGLYTVLPYVCAPILLNKYHTDQAITLAIMSTGLGYPIGSIPAGAIYEATNSYFYAFVANAMFCLFGATLLVVLQVHQHITEKKSVR</sequence>
<dbReference type="PANTHER" id="PTHR11360:SF172">
    <property type="entry name" value="MAJOR FACILITATOR SUPERFAMILY (MFS) PROFILE DOMAIN-CONTAINING PROTEIN"/>
    <property type="match status" value="1"/>
</dbReference>
<feature type="transmembrane region" description="Helical" evidence="1">
    <location>
        <begin position="190"/>
        <end position="213"/>
    </location>
</feature>
<keyword evidence="1" id="KW-0472">Membrane</keyword>
<dbReference type="EMBL" id="JAIZAY010000003">
    <property type="protein sequence ID" value="KAJ8045930.1"/>
    <property type="molecule type" value="Genomic_DNA"/>
</dbReference>
<dbReference type="Proteomes" id="UP001152320">
    <property type="component" value="Chromosome 3"/>
</dbReference>
<evidence type="ECO:0000313" key="2">
    <source>
        <dbReference type="EMBL" id="KAJ8045930.1"/>
    </source>
</evidence>
<dbReference type="PANTHER" id="PTHR11360">
    <property type="entry name" value="MONOCARBOXYLATE TRANSPORTER"/>
    <property type="match status" value="1"/>
</dbReference>
<keyword evidence="1" id="KW-1133">Transmembrane helix</keyword>
<feature type="transmembrane region" description="Helical" evidence="1">
    <location>
        <begin position="42"/>
        <end position="61"/>
    </location>
</feature>
<feature type="transmembrane region" description="Helical" evidence="1">
    <location>
        <begin position="6"/>
        <end position="30"/>
    </location>
</feature>
<feature type="transmembrane region" description="Helical" evidence="1">
    <location>
        <begin position="246"/>
        <end position="268"/>
    </location>
</feature>
<dbReference type="OrthoDB" id="2213137at2759"/>
<accession>A0A9Q1HHF8</accession>
<gene>
    <name evidence="2" type="ORF">HOLleu_09050</name>
</gene>
<comment type="caution">
    <text evidence="2">The sequence shown here is derived from an EMBL/GenBank/DDBJ whole genome shotgun (WGS) entry which is preliminary data.</text>
</comment>
<dbReference type="AlphaFoldDB" id="A0A9Q1HHF8"/>